<organism evidence="1">
    <name type="scientific">marine metagenome</name>
    <dbReference type="NCBI Taxonomy" id="408172"/>
    <lineage>
        <taxon>unclassified sequences</taxon>
        <taxon>metagenomes</taxon>
        <taxon>ecological metagenomes</taxon>
    </lineage>
</organism>
<sequence length="88" mass="10122">MKMKIVVVVPYLKSFGGASRYAWELSEYLATQGDDVVVTSLYTDKTTYSSDTKLRIIDFGNEKNLTQSISFWINIKKIIKDLHKIIDQ</sequence>
<dbReference type="AlphaFoldDB" id="A0A382Y417"/>
<dbReference type="SUPFAM" id="SSF53756">
    <property type="entry name" value="UDP-Glycosyltransferase/glycogen phosphorylase"/>
    <property type="match status" value="1"/>
</dbReference>
<dbReference type="Gene3D" id="3.40.50.2000">
    <property type="entry name" value="Glycogen Phosphorylase B"/>
    <property type="match status" value="1"/>
</dbReference>
<accession>A0A382Y417</accession>
<protein>
    <recommendedName>
        <fullName evidence="2">Glycosyltransferase subfamily 4-like N-terminal domain-containing protein</fullName>
    </recommendedName>
</protein>
<gene>
    <name evidence="1" type="ORF">METZ01_LOCUS430798</name>
</gene>
<name>A0A382Y417_9ZZZZ</name>
<proteinExistence type="predicted"/>
<reference evidence="1" key="1">
    <citation type="submission" date="2018-05" db="EMBL/GenBank/DDBJ databases">
        <authorList>
            <person name="Lanie J.A."/>
            <person name="Ng W.-L."/>
            <person name="Kazmierczak K.M."/>
            <person name="Andrzejewski T.M."/>
            <person name="Davidsen T.M."/>
            <person name="Wayne K.J."/>
            <person name="Tettelin H."/>
            <person name="Glass J.I."/>
            <person name="Rusch D."/>
            <person name="Podicherti R."/>
            <person name="Tsui H.-C.T."/>
            <person name="Winkler M.E."/>
        </authorList>
    </citation>
    <scope>NUCLEOTIDE SEQUENCE</scope>
</reference>
<dbReference type="EMBL" id="UINC01172720">
    <property type="protein sequence ID" value="SVD77944.1"/>
    <property type="molecule type" value="Genomic_DNA"/>
</dbReference>
<evidence type="ECO:0000313" key="1">
    <source>
        <dbReference type="EMBL" id="SVD77944.1"/>
    </source>
</evidence>
<evidence type="ECO:0008006" key="2">
    <source>
        <dbReference type="Google" id="ProtNLM"/>
    </source>
</evidence>
<feature type="non-terminal residue" evidence="1">
    <location>
        <position position="88"/>
    </location>
</feature>